<dbReference type="SMART" id="SM00115">
    <property type="entry name" value="CASc"/>
    <property type="match status" value="1"/>
</dbReference>
<reference evidence="8" key="1">
    <citation type="journal article" date="2023" name="Insect Mol. Biol.">
        <title>Genome sequencing provides insights into the evolution of gene families encoding plant cell wall-degrading enzymes in longhorned beetles.</title>
        <authorList>
            <person name="Shin N.R."/>
            <person name="Okamura Y."/>
            <person name="Kirsch R."/>
            <person name="Pauchet Y."/>
        </authorList>
    </citation>
    <scope>NUCLEOTIDE SEQUENCE</scope>
    <source>
        <strain evidence="8">AMC_N1</strain>
    </source>
</reference>
<dbReference type="PROSITE" id="PS50208">
    <property type="entry name" value="CASPASE_P20"/>
    <property type="match status" value="1"/>
</dbReference>
<dbReference type="PANTHER" id="PTHR47901">
    <property type="entry name" value="CASPASE RECRUITMENT DOMAIN-CONTAINING PROTEIN 18"/>
    <property type="match status" value="1"/>
</dbReference>
<keyword evidence="4" id="KW-0378">Hydrolase</keyword>
<evidence type="ECO:0000313" key="8">
    <source>
        <dbReference type="EMBL" id="KAJ8946902.1"/>
    </source>
</evidence>
<feature type="domain" description="Caspase family p10" evidence="6">
    <location>
        <begin position="227"/>
        <end position="314"/>
    </location>
</feature>
<evidence type="ECO:0008006" key="10">
    <source>
        <dbReference type="Google" id="ProtNLM"/>
    </source>
</evidence>
<dbReference type="Gene3D" id="3.40.50.1460">
    <property type="match status" value="1"/>
</dbReference>
<dbReference type="Pfam" id="PF00656">
    <property type="entry name" value="Peptidase_C14"/>
    <property type="match status" value="1"/>
</dbReference>
<accession>A0AAV8Y7J8</accession>
<dbReference type="SUPFAM" id="SSF52129">
    <property type="entry name" value="Caspase-like"/>
    <property type="match status" value="1"/>
</dbReference>
<protein>
    <recommendedName>
        <fullName evidence="10">Caspase Dronc</fullName>
    </recommendedName>
</protein>
<dbReference type="PROSITE" id="PS50207">
    <property type="entry name" value="CASPASE_P10"/>
    <property type="match status" value="1"/>
</dbReference>
<dbReference type="GO" id="GO:0006508">
    <property type="term" value="P:proteolysis"/>
    <property type="evidence" value="ECO:0007669"/>
    <property type="project" value="UniProtKB-KW"/>
</dbReference>
<comment type="caution">
    <text evidence="8">The sequence shown here is derived from an EMBL/GenBank/DDBJ whole genome shotgun (WGS) entry which is preliminary data.</text>
</comment>
<evidence type="ECO:0000256" key="2">
    <source>
        <dbReference type="ARBA" id="ARBA00022670"/>
    </source>
</evidence>
<proteinExistence type="inferred from homology"/>
<dbReference type="InterPro" id="IPR002138">
    <property type="entry name" value="Pept_C14_p10"/>
</dbReference>
<evidence type="ECO:0000256" key="1">
    <source>
        <dbReference type="ARBA" id="ARBA00010134"/>
    </source>
</evidence>
<keyword evidence="9" id="KW-1185">Reference proteome</keyword>
<dbReference type="InterPro" id="IPR015917">
    <property type="entry name" value="Pept_C14A"/>
</dbReference>
<dbReference type="GO" id="GO:0004197">
    <property type="term" value="F:cysteine-type endopeptidase activity"/>
    <property type="evidence" value="ECO:0007669"/>
    <property type="project" value="InterPro"/>
</dbReference>
<name>A0AAV8Y7J8_9CUCU</name>
<organism evidence="8 9">
    <name type="scientific">Aromia moschata</name>
    <dbReference type="NCBI Taxonomy" id="1265417"/>
    <lineage>
        <taxon>Eukaryota</taxon>
        <taxon>Metazoa</taxon>
        <taxon>Ecdysozoa</taxon>
        <taxon>Arthropoda</taxon>
        <taxon>Hexapoda</taxon>
        <taxon>Insecta</taxon>
        <taxon>Pterygota</taxon>
        <taxon>Neoptera</taxon>
        <taxon>Endopterygota</taxon>
        <taxon>Coleoptera</taxon>
        <taxon>Polyphaga</taxon>
        <taxon>Cucujiformia</taxon>
        <taxon>Chrysomeloidea</taxon>
        <taxon>Cerambycidae</taxon>
        <taxon>Cerambycinae</taxon>
        <taxon>Callichromatini</taxon>
        <taxon>Aromia</taxon>
    </lineage>
</organism>
<dbReference type="GO" id="GO:0006915">
    <property type="term" value="P:apoptotic process"/>
    <property type="evidence" value="ECO:0007669"/>
    <property type="project" value="UniProtKB-KW"/>
</dbReference>
<evidence type="ECO:0000259" key="6">
    <source>
        <dbReference type="PROSITE" id="PS50207"/>
    </source>
</evidence>
<feature type="domain" description="Caspase family p20" evidence="7">
    <location>
        <begin position="68"/>
        <end position="197"/>
    </location>
</feature>
<keyword evidence="2" id="KW-0645">Protease</keyword>
<gene>
    <name evidence="8" type="ORF">NQ318_008258</name>
</gene>
<dbReference type="InterPro" id="IPR002398">
    <property type="entry name" value="Pept_C14"/>
</dbReference>
<evidence type="ECO:0000313" key="9">
    <source>
        <dbReference type="Proteomes" id="UP001162162"/>
    </source>
</evidence>
<comment type="similarity">
    <text evidence="1 5">Belongs to the peptidase C14A family.</text>
</comment>
<dbReference type="InterPro" id="IPR029030">
    <property type="entry name" value="Caspase-like_dom_sf"/>
</dbReference>
<evidence type="ECO:0000256" key="3">
    <source>
        <dbReference type="ARBA" id="ARBA00022703"/>
    </source>
</evidence>
<dbReference type="EMBL" id="JAPWTK010000173">
    <property type="protein sequence ID" value="KAJ8946902.1"/>
    <property type="molecule type" value="Genomic_DNA"/>
</dbReference>
<dbReference type="Proteomes" id="UP001162162">
    <property type="component" value="Unassembled WGS sequence"/>
</dbReference>
<dbReference type="PRINTS" id="PR00376">
    <property type="entry name" value="IL1BCENZYME"/>
</dbReference>
<dbReference type="InterPro" id="IPR001309">
    <property type="entry name" value="Pept_C14_p20"/>
</dbReference>
<evidence type="ECO:0000259" key="7">
    <source>
        <dbReference type="PROSITE" id="PS50208"/>
    </source>
</evidence>
<dbReference type="InterPro" id="IPR011600">
    <property type="entry name" value="Pept_C14_caspase"/>
</dbReference>
<dbReference type="AlphaFoldDB" id="A0AAV8Y7J8"/>
<evidence type="ECO:0000256" key="4">
    <source>
        <dbReference type="ARBA" id="ARBA00022801"/>
    </source>
</evidence>
<dbReference type="PANTHER" id="PTHR47901:SF8">
    <property type="entry name" value="CASPASE-3"/>
    <property type="match status" value="1"/>
</dbReference>
<sequence>MLAPGISGCKPFRSIEAPRENIDSTERISIYENRRTTPLEIKVETSSEFHDTVAHNKAVHFYNSRSKKRGRLLIINNYDYKVDSKYRNGAIVDNENLHELFKQMGGWEIHHHNNKTAEEMRNIIKNFAEDSEGRHFDICCVIIMGHGSEMSNKTIIYGLDDDYIYANYVQEQFANDVCRAYRGKPKIFLFQVCRGSSLDHTIRHTTETDSIFRDTVDTVVMTNAEKLTANIRTQEDMLIGYATLDGYKAHRDKYRGSWYIELICEKFMKYAHNHSVEDLLSLVDQALRTRMSESETMQTAEHHVKGFKKLYLNPGIYYEDGDIKYYNKKRCRIIDILF</sequence>
<keyword evidence="3" id="KW-0053">Apoptosis</keyword>
<evidence type="ECO:0000256" key="5">
    <source>
        <dbReference type="RuleBase" id="RU003971"/>
    </source>
</evidence>